<dbReference type="Gene3D" id="3.40.190.10">
    <property type="entry name" value="Periplasmic binding protein-like II"/>
    <property type="match status" value="2"/>
</dbReference>
<accession>A0A2V1K4Z7</accession>
<feature type="signal peptide" evidence="1">
    <location>
        <begin position="1"/>
        <end position="24"/>
    </location>
</feature>
<feature type="domain" description="SsuA/THI5-like" evidence="2">
    <location>
        <begin position="44"/>
        <end position="267"/>
    </location>
</feature>
<dbReference type="Pfam" id="PF09084">
    <property type="entry name" value="NMT1"/>
    <property type="match status" value="1"/>
</dbReference>
<organism evidence="3 4">
    <name type="scientific">Ancrocorticia populi</name>
    <dbReference type="NCBI Taxonomy" id="2175228"/>
    <lineage>
        <taxon>Bacteria</taxon>
        <taxon>Bacillati</taxon>
        <taxon>Actinomycetota</taxon>
        <taxon>Actinomycetes</taxon>
        <taxon>Actinomycetales</taxon>
        <taxon>Actinomycetaceae</taxon>
        <taxon>Ancrocorticia</taxon>
    </lineage>
</organism>
<evidence type="ECO:0000313" key="4">
    <source>
        <dbReference type="Proteomes" id="UP000245283"/>
    </source>
</evidence>
<dbReference type="EMBL" id="QETB01000003">
    <property type="protein sequence ID" value="PWF26372.1"/>
    <property type="molecule type" value="Genomic_DNA"/>
</dbReference>
<feature type="chain" id="PRO_5038764349" evidence="1">
    <location>
        <begin position="25"/>
        <end position="342"/>
    </location>
</feature>
<dbReference type="Proteomes" id="UP000245283">
    <property type="component" value="Unassembled WGS sequence"/>
</dbReference>
<keyword evidence="4" id="KW-1185">Reference proteome</keyword>
<dbReference type="InterPro" id="IPR027939">
    <property type="entry name" value="NMT1/THI5"/>
</dbReference>
<name>A0A2V1K4Z7_9ACTO</name>
<dbReference type="PROSITE" id="PS51257">
    <property type="entry name" value="PROKAR_LIPOPROTEIN"/>
    <property type="match status" value="1"/>
</dbReference>
<gene>
    <name evidence="3" type="ORF">DD236_05785</name>
</gene>
<evidence type="ECO:0000259" key="2">
    <source>
        <dbReference type="Pfam" id="PF09084"/>
    </source>
</evidence>
<dbReference type="PANTHER" id="PTHR31528">
    <property type="entry name" value="4-AMINO-5-HYDROXYMETHYL-2-METHYLPYRIMIDINE PHOSPHATE SYNTHASE THI11-RELATED"/>
    <property type="match status" value="1"/>
</dbReference>
<dbReference type="SUPFAM" id="SSF53850">
    <property type="entry name" value="Periplasmic binding protein-like II"/>
    <property type="match status" value="1"/>
</dbReference>
<sequence length="342" mass="35724">MKKILIGLAAVSLLLAGCSGSGSSGSTGSSDSSSITLGLTFIPNVQFAPVYVAEHEGYFEDAGLDVTIRHHGSQESLLGAVQSGEEDIVFAGGDEMMQGRAAGTDIVNWATMYQQYPVKLIVPSDSDIESPEDLAGGTVGLPGPYGENYFGLLAMFNASGIDESSVNVQYVGYTQAAALSSGDVDAVIGFSNSDLVSIAATLGADTAASPEEWPVRTISLVEGGLPLVGVGLGSLQENLDAREADYVKILGAIEKGVTFAEDHPEEALDITASYVPDLAEPENREVAATTLNQTLALYSGGSVFGEQDVEAWDAMAEFMWENDLLDTQVSADDAFIDLSANL</sequence>
<dbReference type="PANTHER" id="PTHR31528:SF15">
    <property type="entry name" value="RIBOFLAVIN-BINDING PROTEIN RIBY"/>
    <property type="match status" value="1"/>
</dbReference>
<dbReference type="AlphaFoldDB" id="A0A2V1K4Z7"/>
<protein>
    <submittedName>
        <fullName evidence="3">Thiamine biosynthesis protein</fullName>
    </submittedName>
</protein>
<reference evidence="4" key="1">
    <citation type="submission" date="2018-05" db="EMBL/GenBank/DDBJ databases">
        <authorList>
            <person name="Li Y."/>
        </authorList>
    </citation>
    <scope>NUCLEOTIDE SEQUENCE [LARGE SCALE GENOMIC DNA]</scope>
    <source>
        <strain evidence="4">sk1b4</strain>
    </source>
</reference>
<evidence type="ECO:0000256" key="1">
    <source>
        <dbReference type="SAM" id="SignalP"/>
    </source>
</evidence>
<dbReference type="OrthoDB" id="7808807at2"/>
<proteinExistence type="predicted"/>
<comment type="caution">
    <text evidence="3">The sequence shown here is derived from an EMBL/GenBank/DDBJ whole genome shotgun (WGS) entry which is preliminary data.</text>
</comment>
<dbReference type="GO" id="GO:0009228">
    <property type="term" value="P:thiamine biosynthetic process"/>
    <property type="evidence" value="ECO:0007669"/>
    <property type="project" value="InterPro"/>
</dbReference>
<keyword evidence="1" id="KW-0732">Signal</keyword>
<dbReference type="InterPro" id="IPR015168">
    <property type="entry name" value="SsuA/THI5"/>
</dbReference>
<evidence type="ECO:0000313" key="3">
    <source>
        <dbReference type="EMBL" id="PWF26372.1"/>
    </source>
</evidence>
<dbReference type="RefSeq" id="WP_109093444.1">
    <property type="nucleotide sequence ID" value="NZ_QETB01000003.1"/>
</dbReference>